<accession>A0A412CHP4</accession>
<gene>
    <name evidence="1" type="ORF">DWY77_00230</name>
</gene>
<evidence type="ECO:0000313" key="1">
    <source>
        <dbReference type="EMBL" id="RGQ87029.1"/>
    </source>
</evidence>
<dbReference type="AlphaFoldDB" id="A0A412CHP4"/>
<proteinExistence type="predicted"/>
<reference evidence="1 2" key="1">
    <citation type="submission" date="2018-08" db="EMBL/GenBank/DDBJ databases">
        <title>A genome reference for cultivated species of the human gut microbiota.</title>
        <authorList>
            <person name="Zou Y."/>
            <person name="Xue W."/>
            <person name="Luo G."/>
        </authorList>
    </citation>
    <scope>NUCLEOTIDE SEQUENCE [LARGE SCALE GENOMIC DNA]</scope>
    <source>
        <strain evidence="1 2">AF27-12</strain>
    </source>
</reference>
<dbReference type="Proteomes" id="UP000286147">
    <property type="component" value="Unassembled WGS sequence"/>
</dbReference>
<protein>
    <recommendedName>
        <fullName evidence="3">Phage protein</fullName>
    </recommendedName>
</protein>
<dbReference type="RefSeq" id="WP_118035339.1">
    <property type="nucleotide sequence ID" value="NZ_QRTP01000001.1"/>
</dbReference>
<name>A0A412CHP4_9FIRM</name>
<sequence length="62" mass="7391">MRKIEISYYQGKTFLDMAKKFFSNPEVQADCKRWIEDGRCDALMKEIEKSEKEKHHEQAHSA</sequence>
<organism evidence="1 2">
    <name type="scientific">Megamonas rupellensis</name>
    <dbReference type="NCBI Taxonomy" id="491921"/>
    <lineage>
        <taxon>Bacteria</taxon>
        <taxon>Bacillati</taxon>
        <taxon>Bacillota</taxon>
        <taxon>Negativicutes</taxon>
        <taxon>Selenomonadales</taxon>
        <taxon>Selenomonadaceae</taxon>
        <taxon>Megamonas</taxon>
    </lineage>
</organism>
<evidence type="ECO:0000313" key="2">
    <source>
        <dbReference type="Proteomes" id="UP000286147"/>
    </source>
</evidence>
<evidence type="ECO:0008006" key="3">
    <source>
        <dbReference type="Google" id="ProtNLM"/>
    </source>
</evidence>
<dbReference type="EMBL" id="QRTP01000001">
    <property type="protein sequence ID" value="RGQ87029.1"/>
    <property type="molecule type" value="Genomic_DNA"/>
</dbReference>
<comment type="caution">
    <text evidence="1">The sequence shown here is derived from an EMBL/GenBank/DDBJ whole genome shotgun (WGS) entry which is preliminary data.</text>
</comment>